<keyword evidence="1" id="KW-0808">Transferase</keyword>
<evidence type="ECO:0000256" key="1">
    <source>
        <dbReference type="ARBA" id="ARBA00022527"/>
    </source>
</evidence>
<evidence type="ECO:0000259" key="2">
    <source>
        <dbReference type="Pfam" id="PF13581"/>
    </source>
</evidence>
<evidence type="ECO:0000313" key="4">
    <source>
        <dbReference type="Proteomes" id="UP000586918"/>
    </source>
</evidence>
<keyword evidence="3" id="KW-0547">Nucleotide-binding</keyword>
<organism evidence="3 4">
    <name type="scientific">Pseudonocardia bannensis</name>
    <dbReference type="NCBI Taxonomy" id="630973"/>
    <lineage>
        <taxon>Bacteria</taxon>
        <taxon>Bacillati</taxon>
        <taxon>Actinomycetota</taxon>
        <taxon>Actinomycetes</taxon>
        <taxon>Pseudonocardiales</taxon>
        <taxon>Pseudonocardiaceae</taxon>
        <taxon>Pseudonocardia</taxon>
    </lineage>
</organism>
<comment type="caution">
    <text evidence="3">The sequence shown here is derived from an EMBL/GenBank/DDBJ whole genome shotgun (WGS) entry which is preliminary data.</text>
</comment>
<keyword evidence="3" id="KW-0067">ATP-binding</keyword>
<dbReference type="RefSeq" id="WP_169412449.1">
    <property type="nucleotide sequence ID" value="NZ_JAAXKZ010000027.1"/>
</dbReference>
<accession>A0A848DGV5</accession>
<sequence>MAESNAPRRSLSLTFHDVTRLRELRQWLRANLPEGEDIELDAELVCTELVTNAVEHGGGLCAIRIDVDDDRVHIEVDDVHAFAPLTVGRSRFGRHRGRGLTIIDAVATWGVTRTATGKTVWATI</sequence>
<dbReference type="GO" id="GO:0005524">
    <property type="term" value="F:ATP binding"/>
    <property type="evidence" value="ECO:0007669"/>
    <property type="project" value="UniProtKB-KW"/>
</dbReference>
<dbReference type="SUPFAM" id="SSF55874">
    <property type="entry name" value="ATPase domain of HSP90 chaperone/DNA topoisomerase II/histidine kinase"/>
    <property type="match status" value="1"/>
</dbReference>
<name>A0A848DGV5_9PSEU</name>
<dbReference type="InterPro" id="IPR050267">
    <property type="entry name" value="Anti-sigma-factor_SerPK"/>
</dbReference>
<dbReference type="PANTHER" id="PTHR35526">
    <property type="entry name" value="ANTI-SIGMA-F FACTOR RSBW-RELATED"/>
    <property type="match status" value="1"/>
</dbReference>
<dbReference type="InterPro" id="IPR036890">
    <property type="entry name" value="HATPase_C_sf"/>
</dbReference>
<keyword evidence="1" id="KW-0723">Serine/threonine-protein kinase</keyword>
<feature type="domain" description="Histidine kinase/HSP90-like ATPase" evidence="2">
    <location>
        <begin position="21"/>
        <end position="123"/>
    </location>
</feature>
<evidence type="ECO:0000313" key="3">
    <source>
        <dbReference type="EMBL" id="NMH91908.1"/>
    </source>
</evidence>
<protein>
    <submittedName>
        <fullName evidence="3">ATP-binding protein</fullName>
    </submittedName>
</protein>
<dbReference type="Proteomes" id="UP000586918">
    <property type="component" value="Unassembled WGS sequence"/>
</dbReference>
<keyword evidence="1" id="KW-0418">Kinase</keyword>
<dbReference type="Pfam" id="PF13581">
    <property type="entry name" value="HATPase_c_2"/>
    <property type="match status" value="1"/>
</dbReference>
<dbReference type="AlphaFoldDB" id="A0A848DGV5"/>
<gene>
    <name evidence="3" type="ORF">HF519_10035</name>
</gene>
<dbReference type="CDD" id="cd16936">
    <property type="entry name" value="HATPase_RsbW-like"/>
    <property type="match status" value="1"/>
</dbReference>
<dbReference type="GO" id="GO:0004674">
    <property type="term" value="F:protein serine/threonine kinase activity"/>
    <property type="evidence" value="ECO:0007669"/>
    <property type="project" value="UniProtKB-KW"/>
</dbReference>
<dbReference type="Gene3D" id="3.30.565.10">
    <property type="entry name" value="Histidine kinase-like ATPase, C-terminal domain"/>
    <property type="match status" value="1"/>
</dbReference>
<dbReference type="InterPro" id="IPR003594">
    <property type="entry name" value="HATPase_dom"/>
</dbReference>
<keyword evidence="4" id="KW-1185">Reference proteome</keyword>
<dbReference type="EMBL" id="JAAXKZ010000027">
    <property type="protein sequence ID" value="NMH91908.1"/>
    <property type="molecule type" value="Genomic_DNA"/>
</dbReference>
<reference evidence="3 4" key="1">
    <citation type="submission" date="2020-04" db="EMBL/GenBank/DDBJ databases">
        <authorList>
            <person name="Klaysubun C."/>
            <person name="Duangmal K."/>
            <person name="Lipun K."/>
        </authorList>
    </citation>
    <scope>NUCLEOTIDE SEQUENCE [LARGE SCALE GENOMIC DNA]</scope>
    <source>
        <strain evidence="3 4">DSM 45300</strain>
    </source>
</reference>
<proteinExistence type="predicted"/>
<dbReference type="PANTHER" id="PTHR35526:SF3">
    <property type="entry name" value="ANTI-SIGMA-F FACTOR RSBW"/>
    <property type="match status" value="1"/>
</dbReference>